<comment type="function">
    <text evidence="2">Functions as an E3 ubiquitin ligase.</text>
</comment>
<dbReference type="AlphaFoldDB" id="A0A7N0T6I2"/>
<feature type="domain" description="U-box" evidence="15">
    <location>
        <begin position="715"/>
        <end position="786"/>
    </location>
</feature>
<protein>
    <recommendedName>
        <fullName evidence="4">RING-type E3 ubiquitin transferase</fullName>
        <ecNumber evidence="4">2.3.2.27</ecNumber>
    </recommendedName>
</protein>
<dbReference type="OMA" id="DTTHSRA"/>
<dbReference type="PANTHER" id="PTHR45647">
    <property type="entry name" value="OS02G0152300 PROTEIN"/>
    <property type="match status" value="1"/>
</dbReference>
<keyword evidence="10 11" id="KW-0067">ATP-binding</keyword>
<comment type="pathway">
    <text evidence="3">Protein modification; protein ubiquitination.</text>
</comment>
<dbReference type="InterPro" id="IPR051348">
    <property type="entry name" value="U-box_ubiquitin_ligases"/>
</dbReference>
<dbReference type="SUPFAM" id="SSF57850">
    <property type="entry name" value="RING/U-box"/>
    <property type="match status" value="1"/>
</dbReference>
<reference evidence="16" key="1">
    <citation type="submission" date="2021-01" db="UniProtKB">
        <authorList>
            <consortium name="EnsemblPlants"/>
        </authorList>
    </citation>
    <scope>IDENTIFICATION</scope>
</reference>
<dbReference type="SUPFAM" id="SSF56112">
    <property type="entry name" value="Protein kinase-like (PK-like)"/>
    <property type="match status" value="1"/>
</dbReference>
<evidence type="ECO:0000256" key="3">
    <source>
        <dbReference type="ARBA" id="ARBA00004906"/>
    </source>
</evidence>
<dbReference type="GO" id="GO:0005524">
    <property type="term" value="F:ATP binding"/>
    <property type="evidence" value="ECO:0007669"/>
    <property type="project" value="UniProtKB-UniRule"/>
</dbReference>
<proteinExistence type="predicted"/>
<keyword evidence="9" id="KW-0833">Ubl conjugation pathway</keyword>
<evidence type="ECO:0000256" key="2">
    <source>
        <dbReference type="ARBA" id="ARBA00003861"/>
    </source>
</evidence>
<dbReference type="InterPro" id="IPR013083">
    <property type="entry name" value="Znf_RING/FYVE/PHD"/>
</dbReference>
<dbReference type="PROSITE" id="PS00108">
    <property type="entry name" value="PROTEIN_KINASE_ST"/>
    <property type="match status" value="1"/>
</dbReference>
<evidence type="ECO:0000256" key="11">
    <source>
        <dbReference type="PROSITE-ProRule" id="PRU10141"/>
    </source>
</evidence>
<evidence type="ECO:0000259" key="15">
    <source>
        <dbReference type="PROSITE" id="PS51698"/>
    </source>
</evidence>
<feature type="coiled-coil region" evidence="12">
    <location>
        <begin position="347"/>
        <end position="403"/>
    </location>
</feature>
<dbReference type="InterPro" id="IPR011009">
    <property type="entry name" value="Kinase-like_dom_sf"/>
</dbReference>
<feature type="binding site" evidence="11">
    <location>
        <position position="459"/>
    </location>
    <ligand>
        <name>ATP</name>
        <dbReference type="ChEBI" id="CHEBI:30616"/>
    </ligand>
</feature>
<dbReference type="GO" id="GO:0016567">
    <property type="term" value="P:protein ubiquitination"/>
    <property type="evidence" value="ECO:0007669"/>
    <property type="project" value="UniProtKB-UniPathway"/>
</dbReference>
<dbReference type="Proteomes" id="UP000594263">
    <property type="component" value="Unplaced"/>
</dbReference>
<evidence type="ECO:0000259" key="14">
    <source>
        <dbReference type="PROSITE" id="PS50011"/>
    </source>
</evidence>
<dbReference type="EC" id="2.3.2.27" evidence="4"/>
<dbReference type="Pfam" id="PF04564">
    <property type="entry name" value="U-box"/>
    <property type="match status" value="1"/>
</dbReference>
<dbReference type="InterPro" id="IPR003613">
    <property type="entry name" value="Ubox_domain"/>
</dbReference>
<evidence type="ECO:0000256" key="9">
    <source>
        <dbReference type="ARBA" id="ARBA00022786"/>
    </source>
</evidence>
<dbReference type="Pfam" id="PF07714">
    <property type="entry name" value="PK_Tyr_Ser-Thr"/>
    <property type="match status" value="1"/>
</dbReference>
<evidence type="ECO:0000313" key="16">
    <source>
        <dbReference type="EnsemblPlants" id="Kaladp0024s0334.1.v1.1"/>
    </source>
</evidence>
<dbReference type="PROSITE" id="PS50011">
    <property type="entry name" value="PROTEIN_KINASE_DOM"/>
    <property type="match status" value="1"/>
</dbReference>
<dbReference type="UniPathway" id="UPA00143"/>
<organism evidence="16 17">
    <name type="scientific">Kalanchoe fedtschenkoi</name>
    <name type="common">Lavender scallops</name>
    <name type="synonym">South American air plant</name>
    <dbReference type="NCBI Taxonomy" id="63787"/>
    <lineage>
        <taxon>Eukaryota</taxon>
        <taxon>Viridiplantae</taxon>
        <taxon>Streptophyta</taxon>
        <taxon>Embryophyta</taxon>
        <taxon>Tracheophyta</taxon>
        <taxon>Spermatophyta</taxon>
        <taxon>Magnoliopsida</taxon>
        <taxon>eudicotyledons</taxon>
        <taxon>Gunneridae</taxon>
        <taxon>Pentapetalae</taxon>
        <taxon>Saxifragales</taxon>
        <taxon>Crassulaceae</taxon>
        <taxon>Kalanchoe</taxon>
    </lineage>
</organism>
<evidence type="ECO:0000256" key="4">
    <source>
        <dbReference type="ARBA" id="ARBA00012483"/>
    </source>
</evidence>
<dbReference type="InterPro" id="IPR000719">
    <property type="entry name" value="Prot_kinase_dom"/>
</dbReference>
<dbReference type="InterPro" id="IPR017441">
    <property type="entry name" value="Protein_kinase_ATP_BS"/>
</dbReference>
<dbReference type="PROSITE" id="PS51698">
    <property type="entry name" value="U_BOX"/>
    <property type="match status" value="1"/>
</dbReference>
<keyword evidence="12" id="KW-0175">Coiled coil</keyword>
<dbReference type="Gramene" id="Kaladp0024s0334.1.v1.1">
    <property type="protein sequence ID" value="Kaladp0024s0334.1.v1.1"/>
    <property type="gene ID" value="Kaladp0024s0334.v1.1"/>
</dbReference>
<keyword evidence="7 11" id="KW-0547">Nucleotide-binding</keyword>
<dbReference type="SMART" id="SM00504">
    <property type="entry name" value="Ubox"/>
    <property type="match status" value="1"/>
</dbReference>
<dbReference type="PROSITE" id="PS00107">
    <property type="entry name" value="PROTEIN_KINASE_ATP"/>
    <property type="match status" value="1"/>
</dbReference>
<accession>A0A7N0T6I2</accession>
<dbReference type="InterPro" id="IPR001245">
    <property type="entry name" value="Ser-Thr/Tyr_kinase_cat_dom"/>
</dbReference>
<sequence length="786" mass="87910">MEQDDAKSSKLHQPPPPSPVIVGMAVNGNNKKSRHIVRWAFDKFSSDENVIFKLIHVRPPVTAIPNPMGGFVDITQVHQDVAITYKQGIEKQTNEMLSPYKIFLLQNKVQFKLEVIESDDVVTAVAAQVATDSITNLVIGATSTSMFSRLLSSRNLSAKISEYTPSYCTVYAISKGKLVMVRSSECDPASKMAKDKDTGSETSSNHSSSSISASLRADSAWTGNSSYHPPSPAMRTPKSHTKLSVSDTYSSELKEVYSGSNTPTNSYTGFKSLKAISQTWSDPHSSSDVAKENLSDNQVHMNLELERLRMELRQVQGMYLVAQTEALDASRKINDLNKNRWDQAIMLQEIKDEEMKAEQEAREERMKYESVVREVEAVRERAAKEAEQKIEAERKAKHNAKQKEKLQSTLAQPIQQYQRFTWEEIVVATSSFAENLIIGKGANGTVYKCTVHHTTAAAKVLHSNEARMAKQFQKELEVLSKIRHPHLLLLLGACPERGCIIYEYMDNGNLDERLNCKSDKPPIPWYDRFRIAWEVASTLAFLHNAKPKPIVHRDLKPENILLDHNLVSKIGDVGLSTMIQNDVSFAATMYKNTGLVGTLCYIDPEYQRTGVISTQSDVYAYGMVLLQLLTAKSAMALAHVVENAIRDGKLMDVLDARAGKWPMAETTDLALLALSCVELHRRDRPDLRDQILPKLEILKEAADSMRDAAIALQSGPPSHFICPILQEVMMEPCVAADGYTYDRNAIEKWLEKKENSPMTNLPMPSKNLIPNYTLLSAIMEWKSGSS</sequence>
<dbReference type="PANTHER" id="PTHR45647:SF15">
    <property type="entry name" value="U-BOX DOMAIN-CONTAINING PROTEIN 35"/>
    <property type="match status" value="1"/>
</dbReference>
<keyword evidence="6" id="KW-0808">Transferase</keyword>
<evidence type="ECO:0000256" key="7">
    <source>
        <dbReference type="ARBA" id="ARBA00022741"/>
    </source>
</evidence>
<dbReference type="InterPro" id="IPR008271">
    <property type="entry name" value="Ser/Thr_kinase_AS"/>
</dbReference>
<dbReference type="SMART" id="SM00220">
    <property type="entry name" value="S_TKc"/>
    <property type="match status" value="1"/>
</dbReference>
<dbReference type="GO" id="GO:0004674">
    <property type="term" value="F:protein serine/threonine kinase activity"/>
    <property type="evidence" value="ECO:0007669"/>
    <property type="project" value="UniProtKB-KW"/>
</dbReference>
<keyword evidence="17" id="KW-1185">Reference proteome</keyword>
<evidence type="ECO:0000313" key="17">
    <source>
        <dbReference type="Proteomes" id="UP000594263"/>
    </source>
</evidence>
<dbReference type="EnsemblPlants" id="Kaladp0024s0334.1.v1.1">
    <property type="protein sequence ID" value="Kaladp0024s0334.1.v1.1"/>
    <property type="gene ID" value="Kaladp0024s0334.v1.1"/>
</dbReference>
<feature type="region of interest" description="Disordered" evidence="13">
    <location>
        <begin position="189"/>
        <end position="245"/>
    </location>
</feature>
<dbReference type="Gene3D" id="3.30.40.10">
    <property type="entry name" value="Zinc/RING finger domain, C3HC4 (zinc finger)"/>
    <property type="match status" value="1"/>
</dbReference>
<feature type="domain" description="Protein kinase" evidence="14">
    <location>
        <begin position="432"/>
        <end position="698"/>
    </location>
</feature>
<feature type="compositionally biased region" description="Low complexity" evidence="13">
    <location>
        <begin position="200"/>
        <end position="220"/>
    </location>
</feature>
<dbReference type="Gene3D" id="3.30.200.20">
    <property type="entry name" value="Phosphorylase Kinase, domain 1"/>
    <property type="match status" value="1"/>
</dbReference>
<dbReference type="GO" id="GO:0061630">
    <property type="term" value="F:ubiquitin protein ligase activity"/>
    <property type="evidence" value="ECO:0007669"/>
    <property type="project" value="UniProtKB-EC"/>
</dbReference>
<dbReference type="CDD" id="cd16655">
    <property type="entry name" value="RING-Ubox_WDSUB1-like"/>
    <property type="match status" value="1"/>
</dbReference>
<evidence type="ECO:0000256" key="13">
    <source>
        <dbReference type="SAM" id="MobiDB-lite"/>
    </source>
</evidence>
<evidence type="ECO:0000256" key="12">
    <source>
        <dbReference type="SAM" id="Coils"/>
    </source>
</evidence>
<dbReference type="CDD" id="cd01989">
    <property type="entry name" value="USP_STK_Ubox_N"/>
    <property type="match status" value="1"/>
</dbReference>
<evidence type="ECO:0000256" key="6">
    <source>
        <dbReference type="ARBA" id="ARBA00022679"/>
    </source>
</evidence>
<evidence type="ECO:0000256" key="8">
    <source>
        <dbReference type="ARBA" id="ARBA00022777"/>
    </source>
</evidence>
<keyword evidence="8" id="KW-0418">Kinase</keyword>
<feature type="region of interest" description="Disordered" evidence="13">
    <location>
        <begin position="1"/>
        <end position="20"/>
    </location>
</feature>
<evidence type="ECO:0000256" key="1">
    <source>
        <dbReference type="ARBA" id="ARBA00000900"/>
    </source>
</evidence>
<keyword evidence="5" id="KW-0723">Serine/threonine-protein kinase</keyword>
<dbReference type="Gene3D" id="1.10.510.10">
    <property type="entry name" value="Transferase(Phosphotransferase) domain 1"/>
    <property type="match status" value="1"/>
</dbReference>
<comment type="catalytic activity">
    <reaction evidence="1">
        <text>S-ubiquitinyl-[E2 ubiquitin-conjugating enzyme]-L-cysteine + [acceptor protein]-L-lysine = [E2 ubiquitin-conjugating enzyme]-L-cysteine + N(6)-ubiquitinyl-[acceptor protein]-L-lysine.</text>
        <dbReference type="EC" id="2.3.2.27"/>
    </reaction>
</comment>
<name>A0A7N0T6I2_KALFE</name>
<evidence type="ECO:0000256" key="5">
    <source>
        <dbReference type="ARBA" id="ARBA00022527"/>
    </source>
</evidence>
<evidence type="ECO:0000256" key="10">
    <source>
        <dbReference type="ARBA" id="ARBA00022840"/>
    </source>
</evidence>